<dbReference type="PANTHER" id="PTHR35498">
    <property type="entry name" value="PROTEIN LOW PSII ACCUMULATION 1, CHLOROPLASTIC"/>
    <property type="match status" value="1"/>
</dbReference>
<organism evidence="2 3">
    <name type="scientific">Salix brachista</name>
    <dbReference type="NCBI Taxonomy" id="2182728"/>
    <lineage>
        <taxon>Eukaryota</taxon>
        <taxon>Viridiplantae</taxon>
        <taxon>Streptophyta</taxon>
        <taxon>Embryophyta</taxon>
        <taxon>Tracheophyta</taxon>
        <taxon>Spermatophyta</taxon>
        <taxon>Magnoliopsida</taxon>
        <taxon>eudicotyledons</taxon>
        <taxon>Gunneridae</taxon>
        <taxon>Pentapetalae</taxon>
        <taxon>rosids</taxon>
        <taxon>fabids</taxon>
        <taxon>Malpighiales</taxon>
        <taxon>Salicaceae</taxon>
        <taxon>Saliceae</taxon>
        <taxon>Salix</taxon>
    </lineage>
</organism>
<accession>A0A5N5KC39</accession>
<dbReference type="Proteomes" id="UP000326939">
    <property type="component" value="Chromosome 14"/>
</dbReference>
<dbReference type="PANTHER" id="PTHR35498:SF1">
    <property type="entry name" value="LOW PSII ACCUMULATION-LIKE PROTEIN"/>
    <property type="match status" value="1"/>
</dbReference>
<evidence type="ECO:0000313" key="3">
    <source>
        <dbReference type="Proteomes" id="UP000326939"/>
    </source>
</evidence>
<evidence type="ECO:0000256" key="1">
    <source>
        <dbReference type="SAM" id="Phobius"/>
    </source>
</evidence>
<dbReference type="Pfam" id="PF11998">
    <property type="entry name" value="DUF3493"/>
    <property type="match status" value="1"/>
</dbReference>
<protein>
    <recommendedName>
        <fullName evidence="4">Protein LOW PSII ACCUMULATION 1, chloroplastic</fullName>
    </recommendedName>
</protein>
<comment type="caution">
    <text evidence="2">The sequence shown here is derived from an EMBL/GenBank/DDBJ whole genome shotgun (WGS) entry which is preliminary data.</text>
</comment>
<feature type="transmembrane region" description="Helical" evidence="1">
    <location>
        <begin position="145"/>
        <end position="164"/>
    </location>
</feature>
<dbReference type="InterPro" id="IPR021883">
    <property type="entry name" value="LPA1-like"/>
</dbReference>
<reference evidence="3" key="1">
    <citation type="journal article" date="2019" name="Gigascience">
        <title>De novo genome assembly of the endangered Acer yangbiense, a plant species with extremely small populations endemic to Yunnan Province, China.</title>
        <authorList>
            <person name="Yang J."/>
            <person name="Wariss H.M."/>
            <person name="Tao L."/>
            <person name="Zhang R."/>
            <person name="Yun Q."/>
            <person name="Hollingsworth P."/>
            <person name="Dao Z."/>
            <person name="Luo G."/>
            <person name="Guo H."/>
            <person name="Ma Y."/>
            <person name="Sun W."/>
        </authorList>
    </citation>
    <scope>NUCLEOTIDE SEQUENCE [LARGE SCALE GENOMIC DNA]</scope>
    <source>
        <strain evidence="3">cv. br00</strain>
    </source>
</reference>
<keyword evidence="1" id="KW-0812">Transmembrane</keyword>
<feature type="transmembrane region" description="Helical" evidence="1">
    <location>
        <begin position="109"/>
        <end position="133"/>
    </location>
</feature>
<name>A0A5N5KC39_9ROSI</name>
<gene>
    <name evidence="2" type="ORF">DKX38_021727</name>
</gene>
<dbReference type="EMBL" id="VDCV01000014">
    <property type="protein sequence ID" value="KAB5527880.1"/>
    <property type="molecule type" value="Genomic_DNA"/>
</dbReference>
<sequence length="344" mass="37916">MAFLVAHLPCNMAGPLNFYHHANYKYQIGNHRNSALFSCIDHNLTQHMLSCKRQVCFASTVTCSASNKPSPSTDVRRVLLLFSVFVFCNFFTAKIRSEVLSPFRTVRMFFYLAFIASGALGGLIATTQLIAALANPSRAAEVAEILKGLGIDIGAAAIFAFLYYRENKAKNVQVARLSREESLSNLKLRVGEKKIISVSSLRGVARLVICAGSVPFILESFKLSEPFTQSLLDRGVLVVPFATDGNLPGFEIDEGEEMKELPTKRKQLWQLAPIYVSEWSNWLDEQKKLAGVSPESPVYLSLCMDGRVRGSGVGYPPWNAFVAQLPPAKGLWSGLLDGMDGRVL</sequence>
<evidence type="ECO:0000313" key="2">
    <source>
        <dbReference type="EMBL" id="KAB5527880.1"/>
    </source>
</evidence>
<dbReference type="AlphaFoldDB" id="A0A5N5KC39"/>
<proteinExistence type="predicted"/>
<keyword evidence="1" id="KW-1133">Transmembrane helix</keyword>
<evidence type="ECO:0008006" key="4">
    <source>
        <dbReference type="Google" id="ProtNLM"/>
    </source>
</evidence>
<keyword evidence="3" id="KW-1185">Reference proteome</keyword>
<feature type="transmembrane region" description="Helical" evidence="1">
    <location>
        <begin position="78"/>
        <end position="97"/>
    </location>
</feature>
<keyword evidence="1" id="KW-0472">Membrane</keyword>